<dbReference type="Proteomes" id="UP001595476">
    <property type="component" value="Unassembled WGS sequence"/>
</dbReference>
<evidence type="ECO:0000256" key="3">
    <source>
        <dbReference type="ARBA" id="ARBA00023163"/>
    </source>
</evidence>
<dbReference type="InterPro" id="IPR018062">
    <property type="entry name" value="HTH_AraC-typ_CS"/>
</dbReference>
<dbReference type="Gene3D" id="1.10.10.60">
    <property type="entry name" value="Homeodomain-like"/>
    <property type="match status" value="1"/>
</dbReference>
<keyword evidence="3" id="KW-0804">Transcription</keyword>
<dbReference type="Pfam" id="PF12833">
    <property type="entry name" value="HTH_18"/>
    <property type="match status" value="1"/>
</dbReference>
<sequence>MALFDLDWMIKGIESGDLGCIPMAQHGLLVGHQLKHVECWLSRYLRPVSCLPLRFGNGQYSRYFAMTQIDELSLLSMSYGVDTHVFSPVDEALYLVMFLSGVCMKCPTGEVYSADAGDVLVLTPGEELNAVFVQNAQHLVIRIAPSDYLSEHKETLERRLLLPNCLADLKQLTLNLLGQLMVSPDHQTSRWYLSEWSKRFKAALLADLEVVRNIQDYSSLPEHLQSFLDRLLVLESNGSLNDLIASMSVSSRKLYQDFQLFMSCSPYQFLKLHRLRRVRMSLLADENWNLSDLASINGFAHLGRFSSYYQSVFGELPSATRKAFRAELTSYARAMNARGVTECWMAPQWGQEPVRAMDMRCQHCIKQLIA</sequence>
<dbReference type="PANTHER" id="PTHR46796:SF6">
    <property type="entry name" value="ARAC SUBFAMILY"/>
    <property type="match status" value="1"/>
</dbReference>
<dbReference type="SUPFAM" id="SSF46689">
    <property type="entry name" value="Homeodomain-like"/>
    <property type="match status" value="1"/>
</dbReference>
<dbReference type="PROSITE" id="PS00041">
    <property type="entry name" value="HTH_ARAC_FAMILY_1"/>
    <property type="match status" value="1"/>
</dbReference>
<dbReference type="InterPro" id="IPR018060">
    <property type="entry name" value="HTH_AraC"/>
</dbReference>
<dbReference type="EMBL" id="JBHRSZ010000007">
    <property type="protein sequence ID" value="MFC3152484.1"/>
    <property type="molecule type" value="Genomic_DNA"/>
</dbReference>
<dbReference type="InterPro" id="IPR035418">
    <property type="entry name" value="AraC-bd_2"/>
</dbReference>
<dbReference type="PROSITE" id="PS01124">
    <property type="entry name" value="HTH_ARAC_FAMILY_2"/>
    <property type="match status" value="1"/>
</dbReference>
<dbReference type="InterPro" id="IPR009057">
    <property type="entry name" value="Homeodomain-like_sf"/>
</dbReference>
<reference evidence="6" key="1">
    <citation type="journal article" date="2019" name="Int. J. Syst. Evol. Microbiol.">
        <title>The Global Catalogue of Microorganisms (GCM) 10K type strain sequencing project: providing services to taxonomists for standard genome sequencing and annotation.</title>
        <authorList>
            <consortium name="The Broad Institute Genomics Platform"/>
            <consortium name="The Broad Institute Genome Sequencing Center for Infectious Disease"/>
            <person name="Wu L."/>
            <person name="Ma J."/>
        </authorList>
    </citation>
    <scope>NUCLEOTIDE SEQUENCE [LARGE SCALE GENOMIC DNA]</scope>
    <source>
        <strain evidence="6">KCTC 52438</strain>
    </source>
</reference>
<evidence type="ECO:0000313" key="6">
    <source>
        <dbReference type="Proteomes" id="UP001595476"/>
    </source>
</evidence>
<dbReference type="Pfam" id="PF14525">
    <property type="entry name" value="AraC_binding_2"/>
    <property type="match status" value="1"/>
</dbReference>
<organism evidence="5 6">
    <name type="scientific">Litoribrevibacter euphylliae</name>
    <dbReference type="NCBI Taxonomy" id="1834034"/>
    <lineage>
        <taxon>Bacteria</taxon>
        <taxon>Pseudomonadati</taxon>
        <taxon>Pseudomonadota</taxon>
        <taxon>Gammaproteobacteria</taxon>
        <taxon>Oceanospirillales</taxon>
        <taxon>Oceanospirillaceae</taxon>
        <taxon>Litoribrevibacter</taxon>
    </lineage>
</organism>
<keyword evidence="6" id="KW-1185">Reference proteome</keyword>
<evidence type="ECO:0000259" key="4">
    <source>
        <dbReference type="PROSITE" id="PS01124"/>
    </source>
</evidence>
<evidence type="ECO:0000256" key="1">
    <source>
        <dbReference type="ARBA" id="ARBA00023015"/>
    </source>
</evidence>
<evidence type="ECO:0000256" key="2">
    <source>
        <dbReference type="ARBA" id="ARBA00023125"/>
    </source>
</evidence>
<name>A0ABV7HID9_9GAMM</name>
<feature type="domain" description="HTH araC/xylS-type" evidence="4">
    <location>
        <begin position="222"/>
        <end position="323"/>
    </location>
</feature>
<dbReference type="SMART" id="SM00342">
    <property type="entry name" value="HTH_ARAC"/>
    <property type="match status" value="1"/>
</dbReference>
<gene>
    <name evidence="5" type="ORF">ACFOEK_15725</name>
</gene>
<accession>A0ABV7HID9</accession>
<dbReference type="PANTHER" id="PTHR46796">
    <property type="entry name" value="HTH-TYPE TRANSCRIPTIONAL ACTIVATOR RHAS-RELATED"/>
    <property type="match status" value="1"/>
</dbReference>
<comment type="caution">
    <text evidence="5">The sequence shown here is derived from an EMBL/GenBank/DDBJ whole genome shotgun (WGS) entry which is preliminary data.</text>
</comment>
<dbReference type="InterPro" id="IPR050204">
    <property type="entry name" value="AraC_XylS_family_regulators"/>
</dbReference>
<keyword evidence="2" id="KW-0238">DNA-binding</keyword>
<protein>
    <submittedName>
        <fullName evidence="5">AraC family transcriptional regulator</fullName>
    </submittedName>
</protein>
<proteinExistence type="predicted"/>
<evidence type="ECO:0000313" key="5">
    <source>
        <dbReference type="EMBL" id="MFC3152484.1"/>
    </source>
</evidence>
<keyword evidence="1" id="KW-0805">Transcription regulation</keyword>
<dbReference type="RefSeq" id="WP_386722414.1">
    <property type="nucleotide sequence ID" value="NZ_JBHRSZ010000007.1"/>
</dbReference>